<dbReference type="AlphaFoldDB" id="A0A101ENF3"/>
<comment type="caution">
    <text evidence="2">The sequence shown here is derived from an EMBL/GenBank/DDBJ whole genome shotgun (WGS) entry which is preliminary data.</text>
</comment>
<evidence type="ECO:0000313" key="2">
    <source>
        <dbReference type="EMBL" id="KUK18599.1"/>
    </source>
</evidence>
<feature type="region of interest" description="Disordered" evidence="1">
    <location>
        <begin position="27"/>
        <end position="64"/>
    </location>
</feature>
<gene>
    <name evidence="2" type="ORF">XD54_0159</name>
</gene>
<dbReference type="PROSITE" id="PS51257">
    <property type="entry name" value="PROKAR_LIPOPROTEIN"/>
    <property type="match status" value="1"/>
</dbReference>
<dbReference type="Proteomes" id="UP000053911">
    <property type="component" value="Unassembled WGS sequence"/>
</dbReference>
<organism evidence="2 3">
    <name type="scientific">Thermococcus sibiricus</name>
    <dbReference type="NCBI Taxonomy" id="172049"/>
    <lineage>
        <taxon>Archaea</taxon>
        <taxon>Methanobacteriati</taxon>
        <taxon>Methanobacteriota</taxon>
        <taxon>Thermococci</taxon>
        <taxon>Thermococcales</taxon>
        <taxon>Thermococcaceae</taxon>
        <taxon>Thermococcus</taxon>
    </lineage>
</organism>
<accession>A0A101ENF3</accession>
<evidence type="ECO:0000256" key="1">
    <source>
        <dbReference type="SAM" id="MobiDB-lite"/>
    </source>
</evidence>
<protein>
    <submittedName>
        <fullName evidence="2">Uncharacterized protein</fullName>
    </submittedName>
</protein>
<proteinExistence type="predicted"/>
<dbReference type="PATRIC" id="fig|172049.5.peg.539"/>
<reference evidence="3" key="1">
    <citation type="journal article" date="2015" name="MBio">
        <title>Genome-Resolved Metagenomic Analysis Reveals Roles for Candidate Phyla and Other Microbial Community Members in Biogeochemical Transformations in Oil Reservoirs.</title>
        <authorList>
            <person name="Hu P."/>
            <person name="Tom L."/>
            <person name="Singh A."/>
            <person name="Thomas B.C."/>
            <person name="Baker B.J."/>
            <person name="Piceno Y.M."/>
            <person name="Andersen G.L."/>
            <person name="Banfield J.F."/>
        </authorList>
    </citation>
    <scope>NUCLEOTIDE SEQUENCE [LARGE SCALE GENOMIC DNA]</scope>
</reference>
<name>A0A101ENF3_9EURY</name>
<feature type="compositionally biased region" description="Low complexity" evidence="1">
    <location>
        <begin position="46"/>
        <end position="64"/>
    </location>
</feature>
<dbReference type="EMBL" id="LGFD01000002">
    <property type="protein sequence ID" value="KUK18599.1"/>
    <property type="molecule type" value="Genomic_DNA"/>
</dbReference>
<sequence>MNNVKRFISLILILIIAVSVSACVSKESSTPSTSPPPASTPVTIDESTSTSSTSSETTTTETTSINKADIIETIEKVEKYEFAAQYSAIPEKDIQVTSKGGFDYSKEEAFWEIISKSGDFVTYSNETVWDDSIYYSALVKQNNRVVQKGEATLTLDEYLEKVLKGRTEIATSEKFKQQLFKGPDPTRNPLYYIRDILSNADSFTASQEGDNYLLTFTFTKEEQITLNSVQKVVKIQGTGKLWIRGDKLPIKGEIEITKATSYAGLEESTTTSNAEITFEIMYEYQPPEWVTKITK</sequence>
<evidence type="ECO:0000313" key="3">
    <source>
        <dbReference type="Proteomes" id="UP000053911"/>
    </source>
</evidence>